<keyword evidence="2" id="KW-1185">Reference proteome</keyword>
<organism evidence="1 2">
    <name type="scientific">Alligator mississippiensis</name>
    <name type="common">American alligator</name>
    <dbReference type="NCBI Taxonomy" id="8496"/>
    <lineage>
        <taxon>Eukaryota</taxon>
        <taxon>Metazoa</taxon>
        <taxon>Chordata</taxon>
        <taxon>Craniata</taxon>
        <taxon>Vertebrata</taxon>
        <taxon>Euteleostomi</taxon>
        <taxon>Archelosauria</taxon>
        <taxon>Archosauria</taxon>
        <taxon>Crocodylia</taxon>
        <taxon>Alligatoridae</taxon>
        <taxon>Alligatorinae</taxon>
        <taxon>Alligator</taxon>
    </lineage>
</organism>
<dbReference type="AlphaFoldDB" id="A0A151LZP5"/>
<evidence type="ECO:0000313" key="2">
    <source>
        <dbReference type="Proteomes" id="UP000050525"/>
    </source>
</evidence>
<gene>
    <name evidence="1" type="ORF">Y1Q_0011433</name>
</gene>
<dbReference type="Proteomes" id="UP000050525">
    <property type="component" value="Unassembled WGS sequence"/>
</dbReference>
<sequence length="98" mass="10669">MVHAACPCLAGSGASCRDLDPAFARSLERAAHTPQNQSHQLKCCSYLLSLSPQPGLFEKTVVPKGNLASISRTLYWQISSERSAAHRTITSIIKMIRS</sequence>
<evidence type="ECO:0000313" key="1">
    <source>
        <dbReference type="EMBL" id="KYO17739.1"/>
    </source>
</evidence>
<name>A0A151LZP5_ALLMI</name>
<dbReference type="EMBL" id="AKHW03006853">
    <property type="protein sequence ID" value="KYO17739.1"/>
    <property type="molecule type" value="Genomic_DNA"/>
</dbReference>
<reference evidence="1 2" key="1">
    <citation type="journal article" date="2012" name="Genome Biol.">
        <title>Sequencing three crocodilian genomes to illuminate the evolution of archosaurs and amniotes.</title>
        <authorList>
            <person name="St John J.A."/>
            <person name="Braun E.L."/>
            <person name="Isberg S.R."/>
            <person name="Miles L.G."/>
            <person name="Chong A.Y."/>
            <person name="Gongora J."/>
            <person name="Dalzell P."/>
            <person name="Moran C."/>
            <person name="Bed'hom B."/>
            <person name="Abzhanov A."/>
            <person name="Burgess S.C."/>
            <person name="Cooksey A.M."/>
            <person name="Castoe T.A."/>
            <person name="Crawford N.G."/>
            <person name="Densmore L.D."/>
            <person name="Drew J.C."/>
            <person name="Edwards S.V."/>
            <person name="Faircloth B.C."/>
            <person name="Fujita M.K."/>
            <person name="Greenwold M.J."/>
            <person name="Hoffmann F.G."/>
            <person name="Howard J.M."/>
            <person name="Iguchi T."/>
            <person name="Janes D.E."/>
            <person name="Khan S.Y."/>
            <person name="Kohno S."/>
            <person name="de Koning A.J."/>
            <person name="Lance S.L."/>
            <person name="McCarthy F.M."/>
            <person name="McCormack J.E."/>
            <person name="Merchant M.E."/>
            <person name="Peterson D.G."/>
            <person name="Pollock D.D."/>
            <person name="Pourmand N."/>
            <person name="Raney B.J."/>
            <person name="Roessler K.A."/>
            <person name="Sanford J.R."/>
            <person name="Sawyer R.H."/>
            <person name="Schmidt C.J."/>
            <person name="Triplett E.W."/>
            <person name="Tuberville T.D."/>
            <person name="Venegas-Anaya M."/>
            <person name="Howard J.T."/>
            <person name="Jarvis E.D."/>
            <person name="Guillette L.J.Jr."/>
            <person name="Glenn T.C."/>
            <person name="Green R.E."/>
            <person name="Ray D.A."/>
        </authorList>
    </citation>
    <scope>NUCLEOTIDE SEQUENCE [LARGE SCALE GENOMIC DNA]</scope>
    <source>
        <strain evidence="1">KSC_2009_1</strain>
    </source>
</reference>
<accession>A0A151LZP5</accession>
<comment type="caution">
    <text evidence="1">The sequence shown here is derived from an EMBL/GenBank/DDBJ whole genome shotgun (WGS) entry which is preliminary data.</text>
</comment>
<protein>
    <submittedName>
        <fullName evidence="1">Uncharacterized protein</fullName>
    </submittedName>
</protein>
<proteinExistence type="predicted"/>